<keyword evidence="4" id="KW-1185">Reference proteome</keyword>
<name>A0AB37ZB44_9PSED</name>
<dbReference type="AlphaFoldDB" id="A0AB37ZB44"/>
<gene>
    <name evidence="3" type="ORF">SAMN05216370_3600</name>
</gene>
<dbReference type="Proteomes" id="UP000242418">
    <property type="component" value="Unassembled WGS sequence"/>
</dbReference>
<dbReference type="Pfam" id="PF13609">
    <property type="entry name" value="Porin_4"/>
    <property type="match status" value="1"/>
</dbReference>
<evidence type="ECO:0000256" key="1">
    <source>
        <dbReference type="SAM" id="SignalP"/>
    </source>
</evidence>
<dbReference type="GO" id="GO:0016020">
    <property type="term" value="C:membrane"/>
    <property type="evidence" value="ECO:0007669"/>
    <property type="project" value="InterPro"/>
</dbReference>
<reference evidence="3 4" key="1">
    <citation type="submission" date="2016-10" db="EMBL/GenBank/DDBJ databases">
        <authorList>
            <person name="Varghese N."/>
            <person name="Submissions S."/>
        </authorList>
    </citation>
    <scope>NUCLEOTIDE SEQUENCE [LARGE SCALE GENOMIC DNA]</scope>
    <source>
        <strain evidence="3 4">DSM 17833</strain>
    </source>
</reference>
<dbReference type="InterPro" id="IPR023614">
    <property type="entry name" value="Porin_dom_sf"/>
</dbReference>
<organism evidence="3 4">
    <name type="scientific">Pseudomonas peli</name>
    <dbReference type="NCBI Taxonomy" id="592361"/>
    <lineage>
        <taxon>Bacteria</taxon>
        <taxon>Pseudomonadati</taxon>
        <taxon>Pseudomonadota</taxon>
        <taxon>Gammaproteobacteria</taxon>
        <taxon>Pseudomonadales</taxon>
        <taxon>Pseudomonadaceae</taxon>
        <taxon>Pseudomonas</taxon>
    </lineage>
</organism>
<dbReference type="RefSeq" id="WP_090255048.1">
    <property type="nucleotide sequence ID" value="NZ_FMTL01000003.1"/>
</dbReference>
<proteinExistence type="predicted"/>
<dbReference type="Gene3D" id="2.40.160.10">
    <property type="entry name" value="Porin"/>
    <property type="match status" value="1"/>
</dbReference>
<feature type="domain" description="Porin" evidence="2">
    <location>
        <begin position="10"/>
        <end position="338"/>
    </location>
</feature>
<dbReference type="EMBL" id="FMTL01000003">
    <property type="protein sequence ID" value="SCW79245.1"/>
    <property type="molecule type" value="Genomic_DNA"/>
</dbReference>
<dbReference type="SUPFAM" id="SSF56935">
    <property type="entry name" value="Porins"/>
    <property type="match status" value="1"/>
</dbReference>
<dbReference type="GO" id="GO:0015288">
    <property type="term" value="F:porin activity"/>
    <property type="evidence" value="ECO:0007669"/>
    <property type="project" value="InterPro"/>
</dbReference>
<evidence type="ECO:0000313" key="3">
    <source>
        <dbReference type="EMBL" id="SCW79245.1"/>
    </source>
</evidence>
<dbReference type="InterPro" id="IPR033900">
    <property type="entry name" value="Gram_neg_porin_domain"/>
</dbReference>
<feature type="signal peptide" evidence="1">
    <location>
        <begin position="1"/>
        <end position="20"/>
    </location>
</feature>
<accession>A0AB37ZB44</accession>
<protein>
    <recommendedName>
        <fullName evidence="2">Porin domain-containing protein</fullName>
    </recommendedName>
</protein>
<comment type="caution">
    <text evidence="3">The sequence shown here is derived from an EMBL/GenBank/DDBJ whole genome shotgun (WGS) entry which is preliminary data.</text>
</comment>
<evidence type="ECO:0000259" key="2">
    <source>
        <dbReference type="Pfam" id="PF13609"/>
    </source>
</evidence>
<evidence type="ECO:0000313" key="4">
    <source>
        <dbReference type="Proteomes" id="UP000242418"/>
    </source>
</evidence>
<sequence length="391" mass="43024">MFKVRLLPLAICLAAAPAFALEQGEHRFNTFGTVGITHLGGEDDGRSYGITGQTTDSWRGDQLSKFGAQVNYGITDSIGATLQLTAKPAQDEWKANVEWAYFSWQANDNLMLRVGRLRTPVYMYSESIDVGFSYPWLRLPDEVYSQVQLSNYEGLDAVYNLPLSFGSMAFQVAGGQAKNRDIFAFDGMHDIDYEKVFGANISLATNDFGTLRVGYVEADISTEIEDTVLLGGAPRAVSFQSLDKQKGKFTSLGYQYDNGTWLTSNEWTSRVIEADGSGSVDAFYLMGGRRFGEFLTHVTYAQLDDDAGRQNSWTLGLNYNLLPNVVLKSEFKRVDTSGGYDGVFVRTPQEAFENNINQNGIPSLNVPAGVAGSPARNFDGDIISVGVDFVF</sequence>
<feature type="chain" id="PRO_5044277375" description="Porin domain-containing protein" evidence="1">
    <location>
        <begin position="21"/>
        <end position="391"/>
    </location>
</feature>
<keyword evidence="1" id="KW-0732">Signal</keyword>